<dbReference type="PANTHER" id="PTHR38453">
    <property type="entry name" value="CYTOPLASMIC PROTEIN-RELATED"/>
    <property type="match status" value="1"/>
</dbReference>
<dbReference type="InterPro" id="IPR007423">
    <property type="entry name" value="Sel_put"/>
</dbReference>
<evidence type="ECO:0000313" key="2">
    <source>
        <dbReference type="Proteomes" id="UP001606099"/>
    </source>
</evidence>
<accession>A0ABW7FTF0</accession>
<reference evidence="1 2" key="1">
    <citation type="submission" date="2024-08" db="EMBL/GenBank/DDBJ databases">
        <authorList>
            <person name="Lu H."/>
        </authorList>
    </citation>
    <scope>NUCLEOTIDE SEQUENCE [LARGE SCALE GENOMIC DNA]</scope>
    <source>
        <strain evidence="1 2">BYS180W</strain>
    </source>
</reference>
<dbReference type="EMBL" id="JBIGHZ010000002">
    <property type="protein sequence ID" value="MFG6447605.1"/>
    <property type="molecule type" value="Genomic_DNA"/>
</dbReference>
<sequence>MPELGPLLQGQARNVLPAAGSSDARLQDAYEQYLSTQRSLHPQGQAMPAAEFERLSLGSQWLANVRDVTKKLVQTCRLMVGVHDYEYYLDHMRSTHPGAKPFSREEFYRYCLDARFPSAGNVNKCPC</sequence>
<dbReference type="Pfam" id="PF04328">
    <property type="entry name" value="Sel_put"/>
    <property type="match status" value="1"/>
</dbReference>
<dbReference type="PANTHER" id="PTHR38453:SF1">
    <property type="entry name" value="CYTOPLASMIC PROTEIN"/>
    <property type="match status" value="1"/>
</dbReference>
<dbReference type="Proteomes" id="UP001606099">
    <property type="component" value="Unassembled WGS sequence"/>
</dbReference>
<evidence type="ECO:0000313" key="1">
    <source>
        <dbReference type="EMBL" id="MFG6447605.1"/>
    </source>
</evidence>
<gene>
    <name evidence="1" type="ORF">ACG0Z6_05040</name>
</gene>
<dbReference type="RefSeq" id="WP_394459090.1">
    <property type="nucleotide sequence ID" value="NZ_JBIGHZ010000002.1"/>
</dbReference>
<keyword evidence="2" id="KW-1185">Reference proteome</keyword>
<organism evidence="1 2">
    <name type="scientific">Roseateles rivi</name>
    <dbReference type="NCBI Taxonomy" id="3299028"/>
    <lineage>
        <taxon>Bacteria</taxon>
        <taxon>Pseudomonadati</taxon>
        <taxon>Pseudomonadota</taxon>
        <taxon>Betaproteobacteria</taxon>
        <taxon>Burkholderiales</taxon>
        <taxon>Sphaerotilaceae</taxon>
        <taxon>Roseateles</taxon>
    </lineage>
</organism>
<proteinExistence type="predicted"/>
<protein>
    <submittedName>
        <fullName evidence="1">YbdD/YjiX family protein</fullName>
    </submittedName>
</protein>
<name>A0ABW7FTF0_9BURK</name>
<comment type="caution">
    <text evidence="1">The sequence shown here is derived from an EMBL/GenBank/DDBJ whole genome shotgun (WGS) entry which is preliminary data.</text>
</comment>